<comment type="caution">
    <text evidence="1">The sequence shown here is derived from an EMBL/GenBank/DDBJ whole genome shotgun (WGS) entry which is preliminary data.</text>
</comment>
<protein>
    <submittedName>
        <fullName evidence="1">Uncharacterized protein</fullName>
    </submittedName>
</protein>
<proteinExistence type="predicted"/>
<name>L8X812_THACA</name>
<gene>
    <name evidence="1" type="ORF">AG1IA_00738</name>
</gene>
<evidence type="ECO:0000313" key="2">
    <source>
        <dbReference type="Proteomes" id="UP000011668"/>
    </source>
</evidence>
<keyword evidence="2" id="KW-1185">Reference proteome</keyword>
<accession>L8X812</accession>
<dbReference type="HOGENOM" id="CLU_3351383_0_0_1"/>
<dbReference type="AlphaFoldDB" id="L8X812"/>
<evidence type="ECO:0000313" key="1">
    <source>
        <dbReference type="EMBL" id="ELU45232.1"/>
    </source>
</evidence>
<reference evidence="1 2" key="1">
    <citation type="journal article" date="2013" name="Nat. Commun.">
        <title>The evolution and pathogenic mechanisms of the rice sheath blight pathogen.</title>
        <authorList>
            <person name="Zheng A."/>
            <person name="Lin R."/>
            <person name="Xu L."/>
            <person name="Qin P."/>
            <person name="Tang C."/>
            <person name="Ai P."/>
            <person name="Zhang D."/>
            <person name="Liu Y."/>
            <person name="Sun Z."/>
            <person name="Feng H."/>
            <person name="Wang Y."/>
            <person name="Chen Y."/>
            <person name="Liang X."/>
            <person name="Fu R."/>
            <person name="Li Q."/>
            <person name="Zhang J."/>
            <person name="Yu X."/>
            <person name="Xie Z."/>
            <person name="Ding L."/>
            <person name="Guan P."/>
            <person name="Tang J."/>
            <person name="Liang Y."/>
            <person name="Wang S."/>
            <person name="Deng Q."/>
            <person name="Li S."/>
            <person name="Zhu J."/>
            <person name="Wang L."/>
            <person name="Liu H."/>
            <person name="Li P."/>
        </authorList>
    </citation>
    <scope>NUCLEOTIDE SEQUENCE [LARGE SCALE GENOMIC DNA]</scope>
    <source>
        <strain evidence="2">AG-1 IA</strain>
    </source>
</reference>
<sequence length="37" mass="4289">MRFDVLKTQPWIPCYPRTDIAVDNKDSSHGAAQVWIE</sequence>
<dbReference type="EMBL" id="AFRT01000126">
    <property type="protein sequence ID" value="ELU45232.1"/>
    <property type="molecule type" value="Genomic_DNA"/>
</dbReference>
<dbReference type="Proteomes" id="UP000011668">
    <property type="component" value="Unassembled WGS sequence"/>
</dbReference>
<organism evidence="1 2">
    <name type="scientific">Thanatephorus cucumeris (strain AG1-IA)</name>
    <name type="common">Rice sheath blight fungus</name>
    <name type="synonym">Rhizoctonia solani</name>
    <dbReference type="NCBI Taxonomy" id="983506"/>
    <lineage>
        <taxon>Eukaryota</taxon>
        <taxon>Fungi</taxon>
        <taxon>Dikarya</taxon>
        <taxon>Basidiomycota</taxon>
        <taxon>Agaricomycotina</taxon>
        <taxon>Agaricomycetes</taxon>
        <taxon>Cantharellales</taxon>
        <taxon>Ceratobasidiaceae</taxon>
        <taxon>Rhizoctonia</taxon>
        <taxon>Rhizoctonia solani AG-1</taxon>
    </lineage>
</organism>